<keyword evidence="4 6" id="KW-1133">Transmembrane helix</keyword>
<feature type="transmembrane region" description="Helical" evidence="6">
    <location>
        <begin position="55"/>
        <end position="72"/>
    </location>
</feature>
<comment type="caution">
    <text evidence="7">The sequence shown here is derived from an EMBL/GenBank/DDBJ whole genome shotgun (WGS) entry which is preliminary data.</text>
</comment>
<keyword evidence="5 6" id="KW-0472">Membrane</keyword>
<dbReference type="EMBL" id="JADGIZ020000026">
    <property type="protein sequence ID" value="KAL2915211.1"/>
    <property type="molecule type" value="Genomic_DNA"/>
</dbReference>
<evidence type="ECO:0000256" key="3">
    <source>
        <dbReference type="ARBA" id="ARBA00022692"/>
    </source>
</evidence>
<dbReference type="SMART" id="SM01378">
    <property type="entry name" value="Romo1"/>
    <property type="match status" value="1"/>
</dbReference>
<protein>
    <submittedName>
        <fullName evidence="7">Subunit of TIM23 translocase complex</fullName>
    </submittedName>
</protein>
<evidence type="ECO:0000256" key="1">
    <source>
        <dbReference type="ARBA" id="ARBA00004370"/>
    </source>
</evidence>
<evidence type="ECO:0000256" key="2">
    <source>
        <dbReference type="ARBA" id="ARBA00007839"/>
    </source>
</evidence>
<evidence type="ECO:0000313" key="8">
    <source>
        <dbReference type="Proteomes" id="UP001527925"/>
    </source>
</evidence>
<evidence type="ECO:0000313" key="7">
    <source>
        <dbReference type="EMBL" id="KAL2915211.1"/>
    </source>
</evidence>
<dbReference type="PANTHER" id="PTHR28525">
    <property type="entry name" value="REACTIVE OXYGEN SPECIES MODULATOR 1"/>
    <property type="match status" value="1"/>
</dbReference>
<evidence type="ECO:0000256" key="5">
    <source>
        <dbReference type="ARBA" id="ARBA00023136"/>
    </source>
</evidence>
<proteinExistence type="inferred from homology"/>
<evidence type="ECO:0000256" key="4">
    <source>
        <dbReference type="ARBA" id="ARBA00022989"/>
    </source>
</evidence>
<comment type="subcellular location">
    <subcellularLocation>
        <location evidence="1">Membrane</location>
    </subcellularLocation>
</comment>
<dbReference type="Proteomes" id="UP001527925">
    <property type="component" value="Unassembled WGS sequence"/>
</dbReference>
<dbReference type="PANTHER" id="PTHR28525:SF1">
    <property type="entry name" value="REACTIVE OXYGEN SPECIES MODULATOR 1"/>
    <property type="match status" value="1"/>
</dbReference>
<feature type="transmembrane region" description="Helical" evidence="6">
    <location>
        <begin position="16"/>
        <end position="35"/>
    </location>
</feature>
<gene>
    <name evidence="7" type="primary">MGR2</name>
    <name evidence="7" type="ORF">HK105_205318</name>
</gene>
<keyword evidence="8" id="KW-1185">Reference proteome</keyword>
<sequence length="116" mass="12627">MDSKTMSQWFEKAKMGFIMGAAVGATTGFLYGSYFVLSVGPPPGKSYLRTIGGHMLQQGGMLGFFLSIGSLIRTEEEPRRALAFPSTRTPVAIVPRSQLHTMDAEALRASISLRLQ</sequence>
<evidence type="ECO:0000256" key="6">
    <source>
        <dbReference type="SAM" id="Phobius"/>
    </source>
</evidence>
<reference evidence="7 8" key="1">
    <citation type="submission" date="2023-09" db="EMBL/GenBank/DDBJ databases">
        <title>Pangenome analysis of Batrachochytrium dendrobatidis and related Chytrids.</title>
        <authorList>
            <person name="Yacoub M.N."/>
            <person name="Stajich J.E."/>
            <person name="James T.Y."/>
        </authorList>
    </citation>
    <scope>NUCLEOTIDE SEQUENCE [LARGE SCALE GENOMIC DNA]</scope>
    <source>
        <strain evidence="7 8">JEL0888</strain>
    </source>
</reference>
<dbReference type="InterPro" id="IPR018450">
    <property type="entry name" value="Romo1/Mgr2"/>
</dbReference>
<organism evidence="7 8">
    <name type="scientific">Polyrhizophydium stewartii</name>
    <dbReference type="NCBI Taxonomy" id="2732419"/>
    <lineage>
        <taxon>Eukaryota</taxon>
        <taxon>Fungi</taxon>
        <taxon>Fungi incertae sedis</taxon>
        <taxon>Chytridiomycota</taxon>
        <taxon>Chytridiomycota incertae sedis</taxon>
        <taxon>Chytridiomycetes</taxon>
        <taxon>Rhizophydiales</taxon>
        <taxon>Rhizophydiales incertae sedis</taxon>
        <taxon>Polyrhizophydium</taxon>
    </lineage>
</organism>
<dbReference type="Pfam" id="PF10247">
    <property type="entry name" value="Romo1"/>
    <property type="match status" value="1"/>
</dbReference>
<keyword evidence="3 6" id="KW-0812">Transmembrane</keyword>
<name>A0ABR4N6W0_9FUNG</name>
<accession>A0ABR4N6W0</accession>
<comment type="similarity">
    <text evidence="2">Belongs to the MGR2 family.</text>
</comment>